<accession>A0A3A8EGD5</accession>
<dbReference type="GO" id="GO:0005886">
    <property type="term" value="C:plasma membrane"/>
    <property type="evidence" value="ECO:0007669"/>
    <property type="project" value="TreeGrafter"/>
</dbReference>
<dbReference type="PANTHER" id="PTHR34980">
    <property type="entry name" value="INNER MEMBRANE PROTEIN-RELATED-RELATED"/>
    <property type="match status" value="1"/>
</dbReference>
<dbReference type="Proteomes" id="UP000282388">
    <property type="component" value="Unassembled WGS sequence"/>
</dbReference>
<keyword evidence="1" id="KW-0472">Membrane</keyword>
<dbReference type="Pfam" id="PF05656">
    <property type="entry name" value="DUF805"/>
    <property type="match status" value="1"/>
</dbReference>
<dbReference type="RefSeq" id="WP_120403348.1">
    <property type="nucleotide sequence ID" value="NZ_RAXV01000032.1"/>
</dbReference>
<dbReference type="AlphaFoldDB" id="A0A3A8EGD5"/>
<sequence length="169" mass="19141">MNNVNDSSLSAAGRFGRMSYLGWNSLLLITVMIIGILCAILLPGFKPDIDQGMPLSMLLTIGIIYFAMLYLTFIFTIRRLHDRNHTGWLSLLLLVPIANICLALYLIFAKGDAHENQYGWPRPTQTWEKILGWIYILIIPLGILAGISVPAYQDYVQRAKQAQIEMQQQ</sequence>
<feature type="transmembrane region" description="Helical" evidence="1">
    <location>
        <begin position="57"/>
        <end position="77"/>
    </location>
</feature>
<dbReference type="PANTHER" id="PTHR34980:SF3">
    <property type="entry name" value="BLR8105 PROTEIN"/>
    <property type="match status" value="1"/>
</dbReference>
<name>A0A3A8EGD5_9GAMM</name>
<feature type="transmembrane region" description="Helical" evidence="1">
    <location>
        <begin position="130"/>
        <end position="152"/>
    </location>
</feature>
<gene>
    <name evidence="2" type="ORF">D7V32_13375</name>
</gene>
<protein>
    <submittedName>
        <fullName evidence="2">DUF805 domain-containing protein</fullName>
    </submittedName>
</protein>
<evidence type="ECO:0000313" key="3">
    <source>
        <dbReference type="Proteomes" id="UP000282388"/>
    </source>
</evidence>
<feature type="transmembrane region" description="Helical" evidence="1">
    <location>
        <begin position="89"/>
        <end position="110"/>
    </location>
</feature>
<comment type="caution">
    <text evidence="2">The sequence shown here is derived from an EMBL/GenBank/DDBJ whole genome shotgun (WGS) entry which is preliminary data.</text>
</comment>
<reference evidence="2 3" key="1">
    <citation type="submission" date="2018-09" db="EMBL/GenBank/DDBJ databases">
        <title>The draft genome of Acinetobacter spp. strains.</title>
        <authorList>
            <person name="Qin J."/>
            <person name="Feng Y."/>
            <person name="Zong Z."/>
        </authorList>
    </citation>
    <scope>NUCLEOTIDE SEQUENCE [LARGE SCALE GENOMIC DNA]</scope>
    <source>
        <strain evidence="2 3">WCHAc060012</strain>
    </source>
</reference>
<organism evidence="2 3">
    <name type="scientific">Acinetobacter tianfuensis</name>
    <dbReference type="NCBI Taxonomy" id="2419603"/>
    <lineage>
        <taxon>Bacteria</taxon>
        <taxon>Pseudomonadati</taxon>
        <taxon>Pseudomonadota</taxon>
        <taxon>Gammaproteobacteria</taxon>
        <taxon>Moraxellales</taxon>
        <taxon>Moraxellaceae</taxon>
        <taxon>Acinetobacter</taxon>
    </lineage>
</organism>
<dbReference type="OrthoDB" id="9812349at2"/>
<evidence type="ECO:0000256" key="1">
    <source>
        <dbReference type="SAM" id="Phobius"/>
    </source>
</evidence>
<keyword evidence="1" id="KW-0812">Transmembrane</keyword>
<feature type="transmembrane region" description="Helical" evidence="1">
    <location>
        <begin position="21"/>
        <end position="45"/>
    </location>
</feature>
<dbReference type="InterPro" id="IPR008523">
    <property type="entry name" value="DUF805"/>
</dbReference>
<evidence type="ECO:0000313" key="2">
    <source>
        <dbReference type="EMBL" id="RKG29840.1"/>
    </source>
</evidence>
<keyword evidence="1" id="KW-1133">Transmembrane helix</keyword>
<dbReference type="Gene3D" id="3.30.700.10">
    <property type="entry name" value="Glycoprotein, Type 4 Pilin"/>
    <property type="match status" value="1"/>
</dbReference>
<dbReference type="EMBL" id="RAXV01000032">
    <property type="protein sequence ID" value="RKG29840.1"/>
    <property type="molecule type" value="Genomic_DNA"/>
</dbReference>
<proteinExistence type="predicted"/>
<keyword evidence="3" id="KW-1185">Reference proteome</keyword>